<dbReference type="PANTHER" id="PTHR13610:SF20">
    <property type="entry name" value="METHYLTRANSFERASE DOMAIN-CONTAINING PROTEIN"/>
    <property type="match status" value="1"/>
</dbReference>
<evidence type="ECO:0000256" key="4">
    <source>
        <dbReference type="ARBA" id="ARBA00022691"/>
    </source>
</evidence>
<sequence length="586" mass="66863">MNISILMTHEHSYHQHRPTTAAPVHKVVFQRQSSHGNGLKRNSAQGKHRLGSYSATHPSAQIKALEMLRLKPSDVFFDLGCSDGRLVVMALQEAIDQEIEDRRTKFLSGKSSSHRGRLLLRCDEKNEACQMGECCHVKRRYSKGDRKSGDHDNDRYYGYPLTLQYCHSAPSIQDDSPEWELEGHRRNRSFDSSALPHLMRNSSNDSQFDDILDELSNDDFEGIFNTMDQRTSWHSELPMPEENKSPVTPLISNRKVLSEDVSEMNQPPPPSLVVNETEREGTAKNGSVEEDKALHSSNVFDPSVEEEAKEKLRCVGIELDESLANRARNMVTKALTKYQHEDFCPNLSSLQDRVFIRCADILDEWIRDIDSQGNHKSAEHLTLLDDATAVFVYLSPEGLKKVKPLLFEASLRRRRTQRELNEMRRTDSVQQWKDMLGQIHKKQPEVLDELELLELEDKIPIDSIISKGHQSRISDITTCESVWEGRCCVNSDGQQFDHCNKEEYKEETLTGVDCTTPKLFVGSPLTINMQSTISSLLTSASLVSSPFRIVSYMHPIPGWRATRIDRSSCGNCPLFYYEDVDLQNEY</sequence>
<accession>A0ABD3P6Y3</accession>
<feature type="region of interest" description="Disordered" evidence="5">
    <location>
        <begin position="261"/>
        <end position="287"/>
    </location>
</feature>
<evidence type="ECO:0008006" key="8">
    <source>
        <dbReference type="Google" id="ProtNLM"/>
    </source>
</evidence>
<dbReference type="InterPro" id="IPR026170">
    <property type="entry name" value="FAM173A/B"/>
</dbReference>
<dbReference type="AlphaFoldDB" id="A0ABD3P6Y3"/>
<feature type="compositionally biased region" description="Basic and acidic residues" evidence="5">
    <location>
        <begin position="276"/>
        <end position="287"/>
    </location>
</feature>
<dbReference type="Proteomes" id="UP001530400">
    <property type="component" value="Unassembled WGS sequence"/>
</dbReference>
<dbReference type="InterPro" id="IPR029063">
    <property type="entry name" value="SAM-dependent_MTases_sf"/>
</dbReference>
<reference evidence="6 7" key="1">
    <citation type="submission" date="2024-10" db="EMBL/GenBank/DDBJ databases">
        <title>Updated reference genomes for cyclostephanoid diatoms.</title>
        <authorList>
            <person name="Roberts W.R."/>
            <person name="Alverson A.J."/>
        </authorList>
    </citation>
    <scope>NUCLEOTIDE SEQUENCE [LARGE SCALE GENOMIC DNA]</scope>
    <source>
        <strain evidence="6 7">AJA010-31</strain>
    </source>
</reference>
<comment type="similarity">
    <text evidence="1">Belongs to the ANT/ATPSC lysine N-methyltransferase family.</text>
</comment>
<gene>
    <name evidence="6" type="ORF">ACHAWO_008034</name>
</gene>
<keyword evidence="4" id="KW-0949">S-adenosyl-L-methionine</keyword>
<keyword evidence="3" id="KW-0808">Transferase</keyword>
<protein>
    <recommendedName>
        <fullName evidence="8">Methyltransferase domain-containing protein</fullName>
    </recommendedName>
</protein>
<evidence type="ECO:0000256" key="2">
    <source>
        <dbReference type="ARBA" id="ARBA00022603"/>
    </source>
</evidence>
<organism evidence="6 7">
    <name type="scientific">Cyclotella atomus</name>
    <dbReference type="NCBI Taxonomy" id="382360"/>
    <lineage>
        <taxon>Eukaryota</taxon>
        <taxon>Sar</taxon>
        <taxon>Stramenopiles</taxon>
        <taxon>Ochrophyta</taxon>
        <taxon>Bacillariophyta</taxon>
        <taxon>Coscinodiscophyceae</taxon>
        <taxon>Thalassiosirophycidae</taxon>
        <taxon>Stephanodiscales</taxon>
        <taxon>Stephanodiscaceae</taxon>
        <taxon>Cyclotella</taxon>
    </lineage>
</organism>
<dbReference type="SUPFAM" id="SSF53335">
    <property type="entry name" value="S-adenosyl-L-methionine-dependent methyltransferases"/>
    <property type="match status" value="1"/>
</dbReference>
<evidence type="ECO:0000313" key="7">
    <source>
        <dbReference type="Proteomes" id="UP001530400"/>
    </source>
</evidence>
<name>A0ABD3P6Y3_9STRA</name>
<keyword evidence="2" id="KW-0489">Methyltransferase</keyword>
<evidence type="ECO:0000313" key="6">
    <source>
        <dbReference type="EMBL" id="KAL3784044.1"/>
    </source>
</evidence>
<evidence type="ECO:0000256" key="1">
    <source>
        <dbReference type="ARBA" id="ARBA00010633"/>
    </source>
</evidence>
<dbReference type="PANTHER" id="PTHR13610">
    <property type="entry name" value="METHYLTRANSFERASE DOMAIN-CONTAINING PROTEIN"/>
    <property type="match status" value="1"/>
</dbReference>
<dbReference type="GO" id="GO:0032259">
    <property type="term" value="P:methylation"/>
    <property type="evidence" value="ECO:0007669"/>
    <property type="project" value="UniProtKB-KW"/>
</dbReference>
<evidence type="ECO:0000256" key="3">
    <source>
        <dbReference type="ARBA" id="ARBA00022679"/>
    </source>
</evidence>
<comment type="caution">
    <text evidence="6">The sequence shown here is derived from an EMBL/GenBank/DDBJ whole genome shotgun (WGS) entry which is preliminary data.</text>
</comment>
<dbReference type="GO" id="GO:0016279">
    <property type="term" value="F:protein-lysine N-methyltransferase activity"/>
    <property type="evidence" value="ECO:0007669"/>
    <property type="project" value="UniProtKB-ARBA"/>
</dbReference>
<feature type="region of interest" description="Disordered" evidence="5">
    <location>
        <begin position="33"/>
        <end position="52"/>
    </location>
</feature>
<keyword evidence="7" id="KW-1185">Reference proteome</keyword>
<dbReference type="Gene3D" id="3.40.50.150">
    <property type="entry name" value="Vaccinia Virus protein VP39"/>
    <property type="match status" value="2"/>
</dbReference>
<proteinExistence type="inferred from homology"/>
<evidence type="ECO:0000256" key="5">
    <source>
        <dbReference type="SAM" id="MobiDB-lite"/>
    </source>
</evidence>
<dbReference type="EMBL" id="JALLPJ020000741">
    <property type="protein sequence ID" value="KAL3784044.1"/>
    <property type="molecule type" value="Genomic_DNA"/>
</dbReference>
<feature type="compositionally biased region" description="Polar residues" evidence="5">
    <location>
        <begin position="33"/>
        <end position="45"/>
    </location>
</feature>